<sequence>MTAPVPSSRVETASAGAGQSPARRRYLLILLMLAYVLCYVDRQVVTILAEAIKQDLGLADWQIGAMSGLAFAIFYTGFGVPVARLSERTNRPRLIAAAILLWSAFTMLCGAATGFSALLLLRMGVGLGEAGCAPASHSLIADSVPREIRSSALATFSLGVPLGTLLGLAMGGIIADAYGWRWAFVIAGLPGLVLAPMIFLTLREPRSLAQSSSVPQVTMREVFKELSGKRTFWLAALGAGGIAYNGYSQSAFIAPFFLRAHGPELGVLAARFGLEAVGFLGIVLGVLQGLSGVLGAMAGGAIADRFGARQPKVYMTIPMVACLLGIPLYLVIFTTPNIGLALGLSALSFFVGNMWYGPVYGVAQGVVDQRHRSTAASLIILIMSVIGIGLGPLVTGLLSDMASARLQLGPTDGLRFALLASPIGMVLSVGLFWQARKSVEDDLVG</sequence>
<comment type="subcellular location">
    <subcellularLocation>
        <location evidence="1">Membrane</location>
        <topology evidence="1">Multi-pass membrane protein</topology>
    </subcellularLocation>
</comment>
<evidence type="ECO:0000256" key="6">
    <source>
        <dbReference type="SAM" id="Phobius"/>
    </source>
</evidence>
<dbReference type="InterPro" id="IPR036259">
    <property type="entry name" value="MFS_trans_sf"/>
</dbReference>
<name>A0A7X1FQ07_9SPHN</name>
<dbReference type="EMBL" id="JACLAW010000002">
    <property type="protein sequence ID" value="MBC2664297.1"/>
    <property type="molecule type" value="Genomic_DNA"/>
</dbReference>
<dbReference type="InterPro" id="IPR020846">
    <property type="entry name" value="MFS_dom"/>
</dbReference>
<feature type="transmembrane region" description="Helical" evidence="6">
    <location>
        <begin position="61"/>
        <end position="82"/>
    </location>
</feature>
<dbReference type="InterPro" id="IPR044770">
    <property type="entry name" value="MFS_spinster-like"/>
</dbReference>
<evidence type="ECO:0000256" key="5">
    <source>
        <dbReference type="ARBA" id="ARBA00023136"/>
    </source>
</evidence>
<dbReference type="GO" id="GO:0022857">
    <property type="term" value="F:transmembrane transporter activity"/>
    <property type="evidence" value="ECO:0007669"/>
    <property type="project" value="InterPro"/>
</dbReference>
<proteinExistence type="predicted"/>
<feature type="transmembrane region" description="Helical" evidence="6">
    <location>
        <begin position="278"/>
        <end position="301"/>
    </location>
</feature>
<dbReference type="PANTHER" id="PTHR23505:SF79">
    <property type="entry name" value="PROTEIN SPINSTER"/>
    <property type="match status" value="1"/>
</dbReference>
<evidence type="ECO:0000256" key="3">
    <source>
        <dbReference type="ARBA" id="ARBA00022692"/>
    </source>
</evidence>
<feature type="transmembrane region" description="Helical" evidence="6">
    <location>
        <begin position="94"/>
        <end position="113"/>
    </location>
</feature>
<dbReference type="AlphaFoldDB" id="A0A7X1FQ07"/>
<feature type="transmembrane region" description="Helical" evidence="6">
    <location>
        <begin position="180"/>
        <end position="202"/>
    </location>
</feature>
<feature type="transmembrane region" description="Helical" evidence="6">
    <location>
        <begin position="338"/>
        <end position="363"/>
    </location>
</feature>
<dbReference type="GO" id="GO:0016020">
    <property type="term" value="C:membrane"/>
    <property type="evidence" value="ECO:0007669"/>
    <property type="project" value="UniProtKB-SubCell"/>
</dbReference>
<dbReference type="PANTHER" id="PTHR23505">
    <property type="entry name" value="SPINSTER"/>
    <property type="match status" value="1"/>
</dbReference>
<feature type="transmembrane region" description="Helical" evidence="6">
    <location>
        <begin position="26"/>
        <end position="49"/>
    </location>
</feature>
<protein>
    <submittedName>
        <fullName evidence="8">MFS transporter</fullName>
    </submittedName>
</protein>
<dbReference type="Pfam" id="PF07690">
    <property type="entry name" value="MFS_1"/>
    <property type="match status" value="1"/>
</dbReference>
<keyword evidence="3 6" id="KW-0812">Transmembrane</keyword>
<keyword evidence="2" id="KW-0813">Transport</keyword>
<dbReference type="RefSeq" id="WP_185662565.1">
    <property type="nucleotide sequence ID" value="NZ_JACLAW010000002.1"/>
</dbReference>
<dbReference type="Proteomes" id="UP000566813">
    <property type="component" value="Unassembled WGS sequence"/>
</dbReference>
<evidence type="ECO:0000256" key="1">
    <source>
        <dbReference type="ARBA" id="ARBA00004141"/>
    </source>
</evidence>
<evidence type="ECO:0000313" key="9">
    <source>
        <dbReference type="Proteomes" id="UP000566813"/>
    </source>
</evidence>
<organism evidence="8 9">
    <name type="scientific">Novosphingobium flavum</name>
    <dbReference type="NCBI Taxonomy" id="1778672"/>
    <lineage>
        <taxon>Bacteria</taxon>
        <taxon>Pseudomonadati</taxon>
        <taxon>Pseudomonadota</taxon>
        <taxon>Alphaproteobacteria</taxon>
        <taxon>Sphingomonadales</taxon>
        <taxon>Sphingomonadaceae</taxon>
        <taxon>Novosphingobium</taxon>
    </lineage>
</organism>
<feature type="transmembrane region" description="Helical" evidence="6">
    <location>
        <begin position="414"/>
        <end position="433"/>
    </location>
</feature>
<evidence type="ECO:0000256" key="4">
    <source>
        <dbReference type="ARBA" id="ARBA00022989"/>
    </source>
</evidence>
<keyword evidence="9" id="KW-1185">Reference proteome</keyword>
<dbReference type="InterPro" id="IPR011701">
    <property type="entry name" value="MFS"/>
</dbReference>
<evidence type="ECO:0000256" key="2">
    <source>
        <dbReference type="ARBA" id="ARBA00022448"/>
    </source>
</evidence>
<dbReference type="CDD" id="cd17328">
    <property type="entry name" value="MFS_spinster_like"/>
    <property type="match status" value="1"/>
</dbReference>
<dbReference type="PROSITE" id="PS50850">
    <property type="entry name" value="MFS"/>
    <property type="match status" value="1"/>
</dbReference>
<feature type="transmembrane region" description="Helical" evidence="6">
    <location>
        <begin position="313"/>
        <end position="332"/>
    </location>
</feature>
<gene>
    <name evidence="8" type="ORF">H7F51_02060</name>
</gene>
<feature type="transmembrane region" description="Helical" evidence="6">
    <location>
        <begin position="375"/>
        <end position="394"/>
    </location>
</feature>
<keyword evidence="4 6" id="KW-1133">Transmembrane helix</keyword>
<feature type="domain" description="Major facilitator superfamily (MFS) profile" evidence="7">
    <location>
        <begin position="27"/>
        <end position="438"/>
    </location>
</feature>
<feature type="transmembrane region" description="Helical" evidence="6">
    <location>
        <begin position="152"/>
        <end position="174"/>
    </location>
</feature>
<evidence type="ECO:0000259" key="7">
    <source>
        <dbReference type="PROSITE" id="PS50850"/>
    </source>
</evidence>
<reference evidence="8 9" key="1">
    <citation type="submission" date="2020-08" db="EMBL/GenBank/DDBJ databases">
        <title>The genome sequence of type strain Novosphingobium flavum NBRC 111647.</title>
        <authorList>
            <person name="Liu Y."/>
        </authorList>
    </citation>
    <scope>NUCLEOTIDE SEQUENCE [LARGE SCALE GENOMIC DNA]</scope>
    <source>
        <strain evidence="8 9">NBRC 111647</strain>
    </source>
</reference>
<comment type="caution">
    <text evidence="8">The sequence shown here is derived from an EMBL/GenBank/DDBJ whole genome shotgun (WGS) entry which is preliminary data.</text>
</comment>
<keyword evidence="5 6" id="KW-0472">Membrane</keyword>
<dbReference type="Gene3D" id="1.20.1250.20">
    <property type="entry name" value="MFS general substrate transporter like domains"/>
    <property type="match status" value="2"/>
</dbReference>
<dbReference type="SUPFAM" id="SSF103473">
    <property type="entry name" value="MFS general substrate transporter"/>
    <property type="match status" value="1"/>
</dbReference>
<evidence type="ECO:0000313" key="8">
    <source>
        <dbReference type="EMBL" id="MBC2664297.1"/>
    </source>
</evidence>
<accession>A0A7X1FQ07</accession>